<dbReference type="Gene3D" id="3.30.70.270">
    <property type="match status" value="2"/>
</dbReference>
<name>A0A9Q3QDZ7_9BASI</name>
<dbReference type="AlphaFoldDB" id="A0A9Q3QDZ7"/>
<dbReference type="PANTHER" id="PTHR33064">
    <property type="entry name" value="POL PROTEIN"/>
    <property type="match status" value="1"/>
</dbReference>
<dbReference type="Gene3D" id="3.10.10.10">
    <property type="entry name" value="HIV Type 1 Reverse Transcriptase, subunit A, domain 1"/>
    <property type="match status" value="1"/>
</dbReference>
<dbReference type="PROSITE" id="PS50878">
    <property type="entry name" value="RT_POL"/>
    <property type="match status" value="1"/>
</dbReference>
<keyword evidence="3" id="KW-1185">Reference proteome</keyword>
<dbReference type="Proteomes" id="UP000765509">
    <property type="component" value="Unassembled WGS sequence"/>
</dbReference>
<reference evidence="2" key="1">
    <citation type="submission" date="2021-03" db="EMBL/GenBank/DDBJ databases">
        <title>Draft genome sequence of rust myrtle Austropuccinia psidii MF-1, a brazilian biotype.</title>
        <authorList>
            <person name="Quecine M.C."/>
            <person name="Pachon D.M.R."/>
            <person name="Bonatelli M.L."/>
            <person name="Correr F.H."/>
            <person name="Franceschini L.M."/>
            <person name="Leite T.F."/>
            <person name="Margarido G.R.A."/>
            <person name="Almeida C.A."/>
            <person name="Ferrarezi J.A."/>
            <person name="Labate C.A."/>
        </authorList>
    </citation>
    <scope>NUCLEOTIDE SEQUENCE</scope>
    <source>
        <strain evidence="2">MF-1</strain>
    </source>
</reference>
<dbReference type="InterPro" id="IPR043128">
    <property type="entry name" value="Rev_trsase/Diguanyl_cyclase"/>
</dbReference>
<evidence type="ECO:0000259" key="1">
    <source>
        <dbReference type="PROSITE" id="PS50878"/>
    </source>
</evidence>
<dbReference type="EMBL" id="AVOT02151226">
    <property type="protein sequence ID" value="MBW0592927.1"/>
    <property type="molecule type" value="Genomic_DNA"/>
</dbReference>
<accession>A0A9Q3QDZ7</accession>
<dbReference type="PANTHER" id="PTHR33064:SF37">
    <property type="entry name" value="RIBONUCLEASE H"/>
    <property type="match status" value="1"/>
</dbReference>
<dbReference type="InterPro" id="IPR051320">
    <property type="entry name" value="Viral_Replic_Matur_Polypro"/>
</dbReference>
<dbReference type="Pfam" id="PF00078">
    <property type="entry name" value="RVT_1"/>
    <property type="match status" value="1"/>
</dbReference>
<dbReference type="CDD" id="cd01647">
    <property type="entry name" value="RT_LTR"/>
    <property type="match status" value="1"/>
</dbReference>
<gene>
    <name evidence="2" type="ORF">O181_132642</name>
</gene>
<organism evidence="2 3">
    <name type="scientific">Austropuccinia psidii MF-1</name>
    <dbReference type="NCBI Taxonomy" id="1389203"/>
    <lineage>
        <taxon>Eukaryota</taxon>
        <taxon>Fungi</taxon>
        <taxon>Dikarya</taxon>
        <taxon>Basidiomycota</taxon>
        <taxon>Pucciniomycotina</taxon>
        <taxon>Pucciniomycetes</taxon>
        <taxon>Pucciniales</taxon>
        <taxon>Sphaerophragmiaceae</taxon>
        <taxon>Austropuccinia</taxon>
    </lineage>
</organism>
<dbReference type="SUPFAM" id="SSF56672">
    <property type="entry name" value="DNA/RNA polymerases"/>
    <property type="match status" value="1"/>
</dbReference>
<evidence type="ECO:0000313" key="3">
    <source>
        <dbReference type="Proteomes" id="UP000765509"/>
    </source>
</evidence>
<dbReference type="OrthoDB" id="41323at2759"/>
<protein>
    <recommendedName>
        <fullName evidence="1">Reverse transcriptase domain-containing protein</fullName>
    </recommendedName>
</protein>
<comment type="caution">
    <text evidence="2">The sequence shown here is derived from an EMBL/GenBank/DDBJ whole genome shotgun (WGS) entry which is preliminary data.</text>
</comment>
<dbReference type="InterPro" id="IPR043502">
    <property type="entry name" value="DNA/RNA_pol_sf"/>
</dbReference>
<sequence length="148" mass="17361">MKLHRIIRHIGIYEYPRMPFGINNEPAHFQSIMDTIYQEEILDGWMVVYIDDIIIYSEPWEDDVQYIERVLSKCTPINLKISLKKCNFGQQKLLALGHKVRGLSLAIDQNKVAAVLKNPVPRKIKEIKSFLGFSSYYRDHIKLFCPHN</sequence>
<proteinExistence type="predicted"/>
<evidence type="ECO:0000313" key="2">
    <source>
        <dbReference type="EMBL" id="MBW0592927.1"/>
    </source>
</evidence>
<feature type="domain" description="Reverse transcriptase" evidence="1">
    <location>
        <begin position="1"/>
        <end position="100"/>
    </location>
</feature>
<dbReference type="InterPro" id="IPR000477">
    <property type="entry name" value="RT_dom"/>
</dbReference>